<keyword evidence="3" id="KW-0813">Transport</keyword>
<comment type="similarity">
    <text evidence="2">Belongs to the sodium:neurotransmitter symporter (SNF) (TC 2.A.22) family.</text>
</comment>
<feature type="binding site" evidence="8">
    <location>
        <position position="153"/>
    </location>
    <ligand>
        <name>Na(+)</name>
        <dbReference type="ChEBI" id="CHEBI:29101"/>
        <label>1</label>
    </ligand>
</feature>
<dbReference type="EMBL" id="OU896708">
    <property type="protein sequence ID" value="CAG9818963.1"/>
    <property type="molecule type" value="Genomic_DNA"/>
</dbReference>
<keyword evidence="8" id="KW-0915">Sodium</keyword>
<feature type="compositionally biased region" description="Polar residues" evidence="9">
    <location>
        <begin position="713"/>
        <end position="723"/>
    </location>
</feature>
<feature type="transmembrane region" description="Helical" evidence="10">
    <location>
        <begin position="494"/>
        <end position="515"/>
    </location>
</feature>
<dbReference type="SUPFAM" id="SSF161070">
    <property type="entry name" value="SNF-like"/>
    <property type="match status" value="1"/>
</dbReference>
<feature type="transmembrane region" description="Helical" evidence="10">
    <location>
        <begin position="460"/>
        <end position="482"/>
    </location>
</feature>
<dbReference type="PRINTS" id="PR00176">
    <property type="entry name" value="NANEUSMPORT"/>
</dbReference>
<feature type="region of interest" description="Disordered" evidence="9">
    <location>
        <begin position="703"/>
        <end position="723"/>
    </location>
</feature>
<feature type="transmembrane region" description="Helical" evidence="10">
    <location>
        <begin position="167"/>
        <end position="191"/>
    </location>
</feature>
<proteinExistence type="inferred from homology"/>
<name>A0A9N9SJ28_PHACE</name>
<keyword evidence="8" id="KW-0479">Metal-binding</keyword>
<feature type="transmembrane region" description="Helical" evidence="10">
    <location>
        <begin position="314"/>
        <end position="333"/>
    </location>
</feature>
<feature type="binding site" evidence="8">
    <location>
        <position position="148"/>
    </location>
    <ligand>
        <name>Na(+)</name>
        <dbReference type="ChEBI" id="CHEBI:29101"/>
        <label>1</label>
    </ligand>
</feature>
<dbReference type="OrthoDB" id="6581954at2759"/>
<keyword evidence="6 10" id="KW-1133">Transmembrane helix</keyword>
<dbReference type="CDD" id="cd06857">
    <property type="entry name" value="SLC5-6-like_sbd"/>
    <property type="match status" value="1"/>
</dbReference>
<evidence type="ECO:0000256" key="4">
    <source>
        <dbReference type="ARBA" id="ARBA00022692"/>
    </source>
</evidence>
<keyword evidence="4 10" id="KW-0812">Transmembrane</keyword>
<evidence type="ECO:0000256" key="5">
    <source>
        <dbReference type="ARBA" id="ARBA00022847"/>
    </source>
</evidence>
<evidence type="ECO:0000256" key="2">
    <source>
        <dbReference type="ARBA" id="ARBA00006459"/>
    </source>
</evidence>
<evidence type="ECO:0000256" key="7">
    <source>
        <dbReference type="ARBA" id="ARBA00023136"/>
    </source>
</evidence>
<feature type="transmembrane region" description="Helical" evidence="10">
    <location>
        <begin position="134"/>
        <end position="155"/>
    </location>
</feature>
<feature type="binding site" evidence="8">
    <location>
        <position position="473"/>
    </location>
    <ligand>
        <name>Na(+)</name>
        <dbReference type="ChEBI" id="CHEBI:29101"/>
        <label>1</label>
    </ligand>
</feature>
<protein>
    <submittedName>
        <fullName evidence="11">Uncharacterized protein</fullName>
    </submittedName>
</protein>
<keyword evidence="5" id="KW-0769">Symport</keyword>
<dbReference type="Pfam" id="PF00209">
    <property type="entry name" value="SNF"/>
    <property type="match status" value="1"/>
</dbReference>
<evidence type="ECO:0000256" key="9">
    <source>
        <dbReference type="SAM" id="MobiDB-lite"/>
    </source>
</evidence>
<feature type="transmembrane region" description="Helical" evidence="10">
    <location>
        <begin position="604"/>
        <end position="629"/>
    </location>
</feature>
<dbReference type="PROSITE" id="PS50267">
    <property type="entry name" value="NA_NEUROTRAN_SYMP_3"/>
    <property type="match status" value="1"/>
</dbReference>
<dbReference type="GO" id="GO:0005886">
    <property type="term" value="C:plasma membrane"/>
    <property type="evidence" value="ECO:0007669"/>
    <property type="project" value="TreeGrafter"/>
</dbReference>
<evidence type="ECO:0000256" key="10">
    <source>
        <dbReference type="SAM" id="Phobius"/>
    </source>
</evidence>
<feature type="transmembrane region" description="Helical" evidence="10">
    <location>
        <begin position="288"/>
        <end position="307"/>
    </location>
</feature>
<feature type="binding site" evidence="8">
    <location>
        <position position="373"/>
    </location>
    <ligand>
        <name>Na(+)</name>
        <dbReference type="ChEBI" id="CHEBI:29101"/>
        <label>1</label>
    </ligand>
</feature>
<feature type="transmembrane region" description="Helical" evidence="10">
    <location>
        <begin position="527"/>
        <end position="549"/>
    </location>
</feature>
<reference evidence="11" key="1">
    <citation type="submission" date="2022-01" db="EMBL/GenBank/DDBJ databases">
        <authorList>
            <person name="King R."/>
        </authorList>
    </citation>
    <scope>NUCLEOTIDE SEQUENCE</scope>
</reference>
<feature type="region of interest" description="Disordered" evidence="9">
    <location>
        <begin position="1"/>
        <end position="23"/>
    </location>
</feature>
<dbReference type="GO" id="GO:0046872">
    <property type="term" value="F:metal ion binding"/>
    <property type="evidence" value="ECO:0007669"/>
    <property type="project" value="UniProtKB-KW"/>
</dbReference>
<feature type="transmembrane region" description="Helical" evidence="10">
    <location>
        <begin position="395"/>
        <end position="415"/>
    </location>
</feature>
<evidence type="ECO:0000256" key="1">
    <source>
        <dbReference type="ARBA" id="ARBA00004141"/>
    </source>
</evidence>
<dbReference type="PANTHER" id="PTHR11616">
    <property type="entry name" value="SODIUM/CHLORIDE DEPENDENT TRANSPORTER"/>
    <property type="match status" value="1"/>
</dbReference>
<evidence type="ECO:0000256" key="8">
    <source>
        <dbReference type="PIRSR" id="PIRSR600175-1"/>
    </source>
</evidence>
<feature type="transmembrane region" description="Helical" evidence="10">
    <location>
        <begin position="570"/>
        <end position="592"/>
    </location>
</feature>
<dbReference type="GO" id="GO:0015375">
    <property type="term" value="F:glycine:sodium symporter activity"/>
    <property type="evidence" value="ECO:0007669"/>
    <property type="project" value="TreeGrafter"/>
</dbReference>
<evidence type="ECO:0000256" key="6">
    <source>
        <dbReference type="ARBA" id="ARBA00022989"/>
    </source>
</evidence>
<feature type="transmembrane region" description="Helical" evidence="10">
    <location>
        <begin position="212"/>
        <end position="240"/>
    </location>
</feature>
<feature type="transmembrane region" description="Helical" evidence="10">
    <location>
        <begin position="363"/>
        <end position="383"/>
    </location>
</feature>
<dbReference type="PANTHER" id="PTHR11616:SF240">
    <property type="entry name" value="BLOATED TUBULES, ISOFORM B-RELATED"/>
    <property type="match status" value="1"/>
</dbReference>
<keyword evidence="12" id="KW-1185">Reference proteome</keyword>
<reference evidence="11" key="2">
    <citation type="submission" date="2022-10" db="EMBL/GenBank/DDBJ databases">
        <authorList>
            <consortium name="ENA_rothamsted_submissions"/>
            <consortium name="culmorum"/>
            <person name="King R."/>
        </authorList>
    </citation>
    <scope>NUCLEOTIDE SEQUENCE</scope>
</reference>
<evidence type="ECO:0000256" key="3">
    <source>
        <dbReference type="ARBA" id="ARBA00022448"/>
    </source>
</evidence>
<gene>
    <name evidence="11" type="ORF">PHAECO_LOCUS6814</name>
</gene>
<dbReference type="InterPro" id="IPR000175">
    <property type="entry name" value="Na/ntran_symport"/>
</dbReference>
<comment type="subcellular location">
    <subcellularLocation>
        <location evidence="1">Membrane</location>
        <topology evidence="1">Multi-pass membrane protein</topology>
    </subcellularLocation>
</comment>
<organism evidence="11 12">
    <name type="scientific">Phaedon cochleariae</name>
    <name type="common">Mustard beetle</name>
    <dbReference type="NCBI Taxonomy" id="80249"/>
    <lineage>
        <taxon>Eukaryota</taxon>
        <taxon>Metazoa</taxon>
        <taxon>Ecdysozoa</taxon>
        <taxon>Arthropoda</taxon>
        <taxon>Hexapoda</taxon>
        <taxon>Insecta</taxon>
        <taxon>Pterygota</taxon>
        <taxon>Neoptera</taxon>
        <taxon>Endopterygota</taxon>
        <taxon>Coleoptera</taxon>
        <taxon>Polyphaga</taxon>
        <taxon>Cucujiformia</taxon>
        <taxon>Chrysomeloidea</taxon>
        <taxon>Chrysomelidae</taxon>
        <taxon>Chrysomelinae</taxon>
        <taxon>Chrysomelini</taxon>
        <taxon>Phaedon</taxon>
    </lineage>
</organism>
<dbReference type="InterPro" id="IPR037272">
    <property type="entry name" value="SNS_sf"/>
</dbReference>
<evidence type="ECO:0000313" key="11">
    <source>
        <dbReference type="EMBL" id="CAG9818963.1"/>
    </source>
</evidence>
<dbReference type="Proteomes" id="UP001153737">
    <property type="component" value="Chromosome 2"/>
</dbReference>
<sequence>MRGKWTNSGPPINVNRSSSMNRRHVDEPVKPIKFLHHSPSLKAIRAYNDLPVEGGFQNGIDLCLFSPQKYDSASVSRISIGSDTKSNENNLYEYATMGTLSVANSMSELNSEIHEMGSTLKLVPSKMELSCQTWMYYISTALCTMSMALGLGNLYRLPQVTMIRGGLPFLIAHLILTVFIGLPLLFLELGFGQLAQEGFIKYWKAVPFFKGIGYVKFLAGCLLSLYYPLYMALSLFYVIWVWKGSMPFQECSAGVKITNVGYSTYGKNGQQCIKATFLKSPFEDPSWYGIYAGLLLMVWIVITILSFAKTRSYIKSLIVLIFPTLGLYITLFVKSISLQTEYDCLGDFFTNADWSLLTSANTWYYAAIQVFFSTTVGFGSFVTNAGIIYNKVNPFWTALGFTAINLIFGAGSVIISQSLANNTRINISTNSGAIAELYLPSLIYDIGSHSTSSDIKTWTILVHAVFILSGFISMATLTYTLLKAITVASKKKLKWWHASVVLSFLGYVLGCAILLKSNFDIVHLLDHYIVGNLIIICVIIEIMALIAFYGTERIKSDFEFMLGHILSNCWLVLWWISPLILTALFAWGMITLPLEGIFKDDPSWLYGIGWGVVLIATFLIFVIGFYVVYQQDGYTLEDKMKTSVKPSKNWGPKDPISRHNWVQWNSKAQHGERDFTLKRKGTKDYTRSIKKIKKTQSEVTPSSIDGVYKESNGKQSVGTNNGSNIYTELYDANANRSTRNQPPIQQLQVSSVTDSVTTTPSVSVISNGRFQNEPQTQIITVNGTIPEEYGTFRKGPYIIKKDNMEHVCFRKFSDNENATEL</sequence>
<evidence type="ECO:0000313" key="12">
    <source>
        <dbReference type="Proteomes" id="UP001153737"/>
    </source>
</evidence>
<accession>A0A9N9SJ28</accession>
<keyword evidence="7 10" id="KW-0472">Membrane</keyword>
<feature type="compositionally biased region" description="Polar residues" evidence="9">
    <location>
        <begin position="1"/>
        <end position="20"/>
    </location>
</feature>
<feature type="binding site" evidence="8">
    <location>
        <position position="405"/>
    </location>
    <ligand>
        <name>Na(+)</name>
        <dbReference type="ChEBI" id="CHEBI:29101"/>
        <label>1</label>
    </ligand>
</feature>
<dbReference type="AlphaFoldDB" id="A0A9N9SJ28"/>